<reference evidence="1" key="1">
    <citation type="submission" date="2020-07" db="EMBL/GenBank/DDBJ databases">
        <title>Genome sequence and genetic diversity analysis of an under-domesticated orphan crop, white fonio (Digitaria exilis).</title>
        <authorList>
            <person name="Bennetzen J.L."/>
            <person name="Chen S."/>
            <person name="Ma X."/>
            <person name="Wang X."/>
            <person name="Yssel A.E.J."/>
            <person name="Chaluvadi S.R."/>
            <person name="Johnson M."/>
            <person name="Gangashetty P."/>
            <person name="Hamidou F."/>
            <person name="Sanogo M.D."/>
            <person name="Zwaenepoel A."/>
            <person name="Wallace J."/>
            <person name="Van De Peer Y."/>
            <person name="Van Deynze A."/>
        </authorList>
    </citation>
    <scope>NUCLEOTIDE SEQUENCE</scope>
    <source>
        <tissue evidence="1">Leaves</tissue>
    </source>
</reference>
<dbReference type="Proteomes" id="UP000636709">
    <property type="component" value="Unassembled WGS sequence"/>
</dbReference>
<organism evidence="1 2">
    <name type="scientific">Digitaria exilis</name>
    <dbReference type="NCBI Taxonomy" id="1010633"/>
    <lineage>
        <taxon>Eukaryota</taxon>
        <taxon>Viridiplantae</taxon>
        <taxon>Streptophyta</taxon>
        <taxon>Embryophyta</taxon>
        <taxon>Tracheophyta</taxon>
        <taxon>Spermatophyta</taxon>
        <taxon>Magnoliopsida</taxon>
        <taxon>Liliopsida</taxon>
        <taxon>Poales</taxon>
        <taxon>Poaceae</taxon>
        <taxon>PACMAD clade</taxon>
        <taxon>Panicoideae</taxon>
        <taxon>Panicodae</taxon>
        <taxon>Paniceae</taxon>
        <taxon>Anthephorinae</taxon>
        <taxon>Digitaria</taxon>
    </lineage>
</organism>
<proteinExistence type="predicted"/>
<keyword evidence="2" id="KW-1185">Reference proteome</keyword>
<gene>
    <name evidence="1" type="ORF">HU200_050808</name>
</gene>
<dbReference type="PANTHER" id="PTHR36478:SF23">
    <property type="match status" value="1"/>
</dbReference>
<name>A0A835E8Q5_9POAL</name>
<protein>
    <submittedName>
        <fullName evidence="1">Uncharacterized protein</fullName>
    </submittedName>
</protein>
<accession>A0A835E8Q5</accession>
<evidence type="ECO:0000313" key="2">
    <source>
        <dbReference type="Proteomes" id="UP000636709"/>
    </source>
</evidence>
<dbReference type="EMBL" id="JACEFO010002261">
    <property type="protein sequence ID" value="KAF8670273.1"/>
    <property type="molecule type" value="Genomic_DNA"/>
</dbReference>
<sequence length="375" mass="41654">MASASQGERAVAGLEDGESAVPMSVEGELAVPIAGDGKRAVVGSAEGGGTLLRSLEYPCTARLRRRRLLAYLRGHSCDEIYEAAKEKICVIFHVRDLVKQVKAGQLREAYYYIRSFAPINQSSSEASLLALFLQDLMAINCFVNGQTTVASILCDWFISIYRHPVLAKYPCFAALVVDILFLRSNHLRASLDWQLVRNKAAEIAEEMAYKTPELKGRMHYPRGRNDLENVVHVVPVRSSFRQRRQVKNSGQKQSTDIAQYYLQLKMRLPSSDVGENHCFSGSTWYKGEILIAKLEEALQAGRRQVLKQGHRHGYLSNEDTPQVPAIVGSPEINDQAFKSLAKILLIQGMIRRGHEQLGLRIMANSGKVGDGGIAI</sequence>
<dbReference type="AlphaFoldDB" id="A0A835E8Q5"/>
<evidence type="ECO:0000313" key="1">
    <source>
        <dbReference type="EMBL" id="KAF8670273.1"/>
    </source>
</evidence>
<dbReference type="OrthoDB" id="671735at2759"/>
<dbReference type="PANTHER" id="PTHR36478">
    <property type="entry name" value="OS04G0614237 PROTEIN-RELATED"/>
    <property type="match status" value="1"/>
</dbReference>
<comment type="caution">
    <text evidence="1">The sequence shown here is derived from an EMBL/GenBank/DDBJ whole genome shotgun (WGS) entry which is preliminary data.</text>
</comment>